<reference evidence="2 3" key="1">
    <citation type="submission" date="2019-05" db="EMBL/GenBank/DDBJ databases">
        <title>Microbulbifer harenosus sp. nov., an alginate-degrading bacterium isolated from coastal sand.</title>
        <authorList>
            <person name="Huang H."/>
            <person name="Mo K."/>
            <person name="Bao S."/>
        </authorList>
    </citation>
    <scope>NUCLEOTIDE SEQUENCE [LARGE SCALE GENOMIC DNA]</scope>
    <source>
        <strain evidence="2 3">HB161719</strain>
    </source>
</reference>
<dbReference type="SUPFAM" id="SSF55718">
    <property type="entry name" value="SCP-like"/>
    <property type="match status" value="1"/>
</dbReference>
<dbReference type="Proteomes" id="UP000306791">
    <property type="component" value="Unassembled WGS sequence"/>
</dbReference>
<dbReference type="Pfam" id="PF02036">
    <property type="entry name" value="SCP2"/>
    <property type="match status" value="1"/>
</dbReference>
<dbReference type="InterPro" id="IPR003033">
    <property type="entry name" value="SCP2_sterol-bd_dom"/>
</dbReference>
<organism evidence="2 3">
    <name type="scientific">Microbulbifer harenosus</name>
    <dbReference type="NCBI Taxonomy" id="2576840"/>
    <lineage>
        <taxon>Bacteria</taxon>
        <taxon>Pseudomonadati</taxon>
        <taxon>Pseudomonadota</taxon>
        <taxon>Gammaproteobacteria</taxon>
        <taxon>Cellvibrionales</taxon>
        <taxon>Microbulbiferaceae</taxon>
        <taxon>Microbulbifer</taxon>
    </lineage>
</organism>
<evidence type="ECO:0000313" key="2">
    <source>
        <dbReference type="EMBL" id="TLM78752.1"/>
    </source>
</evidence>
<dbReference type="EMBL" id="VANI01000005">
    <property type="protein sequence ID" value="TLM78752.1"/>
    <property type="molecule type" value="Genomic_DNA"/>
</dbReference>
<sequence>MQLPANILERLRGLACLPNTTRVQFRLPDGSDFYLQVQGNHDAEAAIEAVQIPGETVAADLELEMSFKTLNDIIDGQLSARHAFLLGDIRYTGNRELAASLADLFSSH</sequence>
<dbReference type="InterPro" id="IPR036527">
    <property type="entry name" value="SCP2_sterol-bd_dom_sf"/>
</dbReference>
<keyword evidence="3" id="KW-1185">Reference proteome</keyword>
<feature type="domain" description="SCP2" evidence="1">
    <location>
        <begin position="23"/>
        <end position="105"/>
    </location>
</feature>
<comment type="caution">
    <text evidence="2">The sequence shown here is derived from an EMBL/GenBank/DDBJ whole genome shotgun (WGS) entry which is preliminary data.</text>
</comment>
<dbReference type="Gene3D" id="3.30.1050.10">
    <property type="entry name" value="SCP2 sterol-binding domain"/>
    <property type="match status" value="1"/>
</dbReference>
<gene>
    <name evidence="2" type="ORF">FDY93_05760</name>
</gene>
<dbReference type="RefSeq" id="WP_138234783.1">
    <property type="nucleotide sequence ID" value="NZ_CP185860.1"/>
</dbReference>
<evidence type="ECO:0000313" key="3">
    <source>
        <dbReference type="Proteomes" id="UP000306791"/>
    </source>
</evidence>
<accession>A0ABY2UPI8</accession>
<evidence type="ECO:0000259" key="1">
    <source>
        <dbReference type="Pfam" id="PF02036"/>
    </source>
</evidence>
<name>A0ABY2UPI8_9GAMM</name>
<protein>
    <recommendedName>
        <fullName evidence="1">SCP2 domain-containing protein</fullName>
    </recommendedName>
</protein>
<proteinExistence type="predicted"/>